<organism evidence="1 2">
    <name type="scientific">Rhizopus stolonifer</name>
    <name type="common">Rhizopus nigricans</name>
    <dbReference type="NCBI Taxonomy" id="4846"/>
    <lineage>
        <taxon>Eukaryota</taxon>
        <taxon>Fungi</taxon>
        <taxon>Fungi incertae sedis</taxon>
        <taxon>Mucoromycota</taxon>
        <taxon>Mucoromycotina</taxon>
        <taxon>Mucoromycetes</taxon>
        <taxon>Mucorales</taxon>
        <taxon>Mucorineae</taxon>
        <taxon>Rhizopodaceae</taxon>
        <taxon>Rhizopus</taxon>
    </lineage>
</organism>
<accession>A0A367K370</accession>
<sequence length="75" mass="8650">MSDDCDGWKDKLVGKIILDDEQETALSEGEYVRRKDLPKPSRVIPKNSMITMDFRPDRLNVHVDDRKKITGVNYG</sequence>
<comment type="caution">
    <text evidence="1">The sequence shown here is derived from an EMBL/GenBank/DDBJ whole genome shotgun (WGS) entry which is preliminary data.</text>
</comment>
<dbReference type="Gene3D" id="3.30.10.10">
    <property type="entry name" value="Trypsin Inhibitor V, subunit A"/>
    <property type="match status" value="1"/>
</dbReference>
<gene>
    <name evidence="1" type="ORF">CU098_009192</name>
</gene>
<dbReference type="InterPro" id="IPR021719">
    <property type="entry name" value="Prot_inh_I78"/>
</dbReference>
<dbReference type="Proteomes" id="UP000253551">
    <property type="component" value="Unassembled WGS sequence"/>
</dbReference>
<evidence type="ECO:0000313" key="1">
    <source>
        <dbReference type="EMBL" id="RCH96702.1"/>
    </source>
</evidence>
<dbReference type="PANTHER" id="PTHR39600:SF1">
    <property type="entry name" value="PEPTIDASE INHIBITOR I78 FAMILY PROTEIN"/>
    <property type="match status" value="1"/>
</dbReference>
<name>A0A367K370_RHIST</name>
<dbReference type="AlphaFoldDB" id="A0A367K370"/>
<dbReference type="EMBL" id="PJQM01002275">
    <property type="protein sequence ID" value="RCH96702.1"/>
    <property type="molecule type" value="Genomic_DNA"/>
</dbReference>
<proteinExistence type="predicted"/>
<dbReference type="PANTHER" id="PTHR39600">
    <property type="entry name" value="PEPTIDASE INHIBITOR I78 FAMILY PROTEIN"/>
    <property type="match status" value="1"/>
</dbReference>
<reference evidence="1 2" key="1">
    <citation type="journal article" date="2018" name="G3 (Bethesda)">
        <title>Phylogenetic and Phylogenomic Definition of Rhizopus Species.</title>
        <authorList>
            <person name="Gryganskyi A.P."/>
            <person name="Golan J."/>
            <person name="Dolatabadi S."/>
            <person name="Mondo S."/>
            <person name="Robb S."/>
            <person name="Idnurm A."/>
            <person name="Muszewska A."/>
            <person name="Steczkiewicz K."/>
            <person name="Masonjones S."/>
            <person name="Liao H.L."/>
            <person name="Gajdeczka M.T."/>
            <person name="Anike F."/>
            <person name="Vuek A."/>
            <person name="Anishchenko I.M."/>
            <person name="Voigt K."/>
            <person name="de Hoog G.S."/>
            <person name="Smith M.E."/>
            <person name="Heitman J."/>
            <person name="Vilgalys R."/>
            <person name="Stajich J.E."/>
        </authorList>
    </citation>
    <scope>NUCLEOTIDE SEQUENCE [LARGE SCALE GENOMIC DNA]</scope>
    <source>
        <strain evidence="1 2">LSU 92-RS-03</strain>
    </source>
</reference>
<dbReference type="OrthoDB" id="10013825at2759"/>
<evidence type="ECO:0000313" key="2">
    <source>
        <dbReference type="Proteomes" id="UP000253551"/>
    </source>
</evidence>
<keyword evidence="2" id="KW-1185">Reference proteome</keyword>
<protein>
    <submittedName>
        <fullName evidence="1">Uncharacterized protein</fullName>
    </submittedName>
</protein>
<dbReference type="Pfam" id="PF11720">
    <property type="entry name" value="Inhibitor_I78"/>
    <property type="match status" value="1"/>
</dbReference>
<dbReference type="STRING" id="4846.A0A367K370"/>